<organism evidence="2 3">
    <name type="scientific">Escherichia coli</name>
    <dbReference type="NCBI Taxonomy" id="562"/>
    <lineage>
        <taxon>Bacteria</taxon>
        <taxon>Pseudomonadati</taxon>
        <taxon>Pseudomonadota</taxon>
        <taxon>Gammaproteobacteria</taxon>
        <taxon>Enterobacterales</taxon>
        <taxon>Enterobacteriaceae</taxon>
        <taxon>Escherichia</taxon>
    </lineage>
</organism>
<dbReference type="PANTHER" id="PTHR44591:SF3">
    <property type="entry name" value="RESPONSE REGULATORY DOMAIN-CONTAINING PROTEIN"/>
    <property type="match status" value="1"/>
</dbReference>
<dbReference type="SMART" id="SM00448">
    <property type="entry name" value="REC"/>
    <property type="match status" value="1"/>
</dbReference>
<gene>
    <name evidence="2" type="primary">hupR1</name>
    <name evidence="2" type="ORF">BANRA_00115</name>
</gene>
<dbReference type="InterPro" id="IPR011006">
    <property type="entry name" value="CheY-like_superfamily"/>
</dbReference>
<reference evidence="2 3" key="1">
    <citation type="submission" date="2018-10" db="EMBL/GenBank/DDBJ databases">
        <authorList>
            <person name="Noll B N."/>
        </authorList>
    </citation>
    <scope>NUCLEOTIDE SEQUENCE [LARGE SCALE GENOMIC DNA]</scope>
    <source>
        <strain evidence="2">Ecoli022</strain>
    </source>
</reference>
<name>A0A3P5DJE9_ECOLX</name>
<dbReference type="EMBL" id="UWXJ01000001">
    <property type="protein sequence ID" value="VCY81496.1"/>
    <property type="molecule type" value="Genomic_DNA"/>
</dbReference>
<dbReference type="SUPFAM" id="SSF52172">
    <property type="entry name" value="CheY-like"/>
    <property type="match status" value="1"/>
</dbReference>
<dbReference type="Proteomes" id="UP000281521">
    <property type="component" value="Unassembled WGS sequence"/>
</dbReference>
<evidence type="ECO:0000313" key="2">
    <source>
        <dbReference type="EMBL" id="VCY81496.1"/>
    </source>
</evidence>
<dbReference type="Gene3D" id="3.40.50.2300">
    <property type="match status" value="1"/>
</dbReference>
<dbReference type="Pfam" id="PF00072">
    <property type="entry name" value="Response_reg"/>
    <property type="match status" value="1"/>
</dbReference>
<accession>A0A3P5DJE9</accession>
<proteinExistence type="predicted"/>
<evidence type="ECO:0000313" key="3">
    <source>
        <dbReference type="Proteomes" id="UP000281521"/>
    </source>
</evidence>
<dbReference type="InterPro" id="IPR001789">
    <property type="entry name" value="Sig_transdc_resp-reg_receiver"/>
</dbReference>
<dbReference type="RefSeq" id="WP_057078659.1">
    <property type="nucleotide sequence ID" value="NZ_BNFJ01000001.1"/>
</dbReference>
<dbReference type="AlphaFoldDB" id="A0A3P5DJE9"/>
<protein>
    <submittedName>
        <fullName evidence="2">Hydrogenase transcriptional regulatory protein hupR1</fullName>
    </submittedName>
</protein>
<dbReference type="PROSITE" id="PS50110">
    <property type="entry name" value="RESPONSE_REGULATORY"/>
    <property type="match status" value="1"/>
</dbReference>
<keyword evidence="1" id="KW-0597">Phosphoprotein</keyword>
<evidence type="ECO:0000256" key="1">
    <source>
        <dbReference type="ARBA" id="ARBA00022553"/>
    </source>
</evidence>
<dbReference type="InterPro" id="IPR050595">
    <property type="entry name" value="Bact_response_regulator"/>
</dbReference>
<dbReference type="GO" id="GO:0000160">
    <property type="term" value="P:phosphorelay signal transduction system"/>
    <property type="evidence" value="ECO:0007669"/>
    <property type="project" value="InterPro"/>
</dbReference>
<dbReference type="PANTHER" id="PTHR44591">
    <property type="entry name" value="STRESS RESPONSE REGULATOR PROTEIN 1"/>
    <property type="match status" value="1"/>
</dbReference>
<sequence>MKKLGVICVDDQREVLNSVVRDLQPLLQWIALEECESADEALEVIEEYDAQGNPPALIISDHLMPGKNGVQLLTELKEDGRFPHLKKVLLTGQATHHDTIEAINHAKIDFYFEKPWQGEKLRQTCRRLLTDYLFETGVWCKDFHSFADGESMLMHMRSDE</sequence>